<evidence type="ECO:0000313" key="3">
    <source>
        <dbReference type="Proteomes" id="UP000252355"/>
    </source>
</evidence>
<dbReference type="InterPro" id="IPR012902">
    <property type="entry name" value="N_methyl_site"/>
</dbReference>
<feature type="transmembrane region" description="Helical" evidence="1">
    <location>
        <begin position="12"/>
        <end position="33"/>
    </location>
</feature>
<keyword evidence="1" id="KW-0812">Transmembrane</keyword>
<dbReference type="InterPro" id="IPR045584">
    <property type="entry name" value="Pilin-like"/>
</dbReference>
<dbReference type="Pfam" id="PF07963">
    <property type="entry name" value="N_methyl"/>
    <property type="match status" value="1"/>
</dbReference>
<evidence type="ECO:0000256" key="1">
    <source>
        <dbReference type="SAM" id="Phobius"/>
    </source>
</evidence>
<dbReference type="Proteomes" id="UP000252355">
    <property type="component" value="Unassembled WGS sequence"/>
</dbReference>
<protein>
    <recommendedName>
        <fullName evidence="4">Prepilin-type N-terminal cleavage/methylation domain-containing protein</fullName>
    </recommendedName>
</protein>
<name>A0A367ZPJ3_9BACT</name>
<comment type="caution">
    <text evidence="2">The sequence shown here is derived from an EMBL/GenBank/DDBJ whole genome shotgun (WGS) entry which is preliminary data.</text>
</comment>
<dbReference type="AlphaFoldDB" id="A0A367ZPJ3"/>
<organism evidence="2 3">
    <name type="scientific">Candidatus Ozemobacter sibiricus</name>
    <dbReference type="NCBI Taxonomy" id="2268124"/>
    <lineage>
        <taxon>Bacteria</taxon>
        <taxon>Candidatus Ozemobacteria</taxon>
        <taxon>Candidatus Ozemobacterales</taxon>
        <taxon>Candidatus Ozemobacteraceae</taxon>
        <taxon>Candidatus Ozemobacter</taxon>
    </lineage>
</organism>
<evidence type="ECO:0008006" key="4">
    <source>
        <dbReference type="Google" id="ProtNLM"/>
    </source>
</evidence>
<keyword evidence="1" id="KW-0472">Membrane</keyword>
<keyword evidence="1" id="KW-1133">Transmembrane helix</keyword>
<sequence>MSMRQLQRRRPGFTLVEILIAVAILAIFLFWVYQLFIGGAKTANKASWISAIVDQLRNGTNFLNQHIKQTSYPTTLLADTIKDPCDNPDKSIAREYYLKILKNGQEIKAPQSGEIMVMRFVVCQPEKPEQNKPGQLTEYQLFFSAKPNTLVTVGDLTMASEVFTFTTTPPKYAQGGKVKLTPVAGSRKWFNICSDVEHVLFKVDPGASLPTDPTDFRFMQIKIHCVFPKDPKTFKDNSIMVTPNVGIALLP</sequence>
<reference evidence="2 3" key="1">
    <citation type="submission" date="2018-05" db="EMBL/GenBank/DDBJ databases">
        <title>A metagenomic window into the 2 km-deep terrestrial subsurface aquifer revealed taxonomically and functionally diverse microbial community comprising novel uncultured bacterial lineages.</title>
        <authorList>
            <person name="Kadnikov V.V."/>
            <person name="Mardanov A.V."/>
            <person name="Beletsky A.V."/>
            <person name="Banks D."/>
            <person name="Pimenov N.V."/>
            <person name="Frank Y.A."/>
            <person name="Karnachuk O.V."/>
            <person name="Ravin N.V."/>
        </authorList>
    </citation>
    <scope>NUCLEOTIDE SEQUENCE [LARGE SCALE GENOMIC DNA]</scope>
    <source>
        <strain evidence="2">BY5</strain>
    </source>
</reference>
<gene>
    <name evidence="2" type="ORF">OZSIB_0152</name>
</gene>
<dbReference type="NCBIfam" id="TIGR02532">
    <property type="entry name" value="IV_pilin_GFxxxE"/>
    <property type="match status" value="1"/>
</dbReference>
<evidence type="ECO:0000313" key="2">
    <source>
        <dbReference type="EMBL" id="RCK79281.1"/>
    </source>
</evidence>
<dbReference type="EMBL" id="QOQW01000014">
    <property type="protein sequence ID" value="RCK79281.1"/>
    <property type="molecule type" value="Genomic_DNA"/>
</dbReference>
<accession>A0A367ZPJ3</accession>
<proteinExistence type="predicted"/>
<dbReference type="SUPFAM" id="SSF54523">
    <property type="entry name" value="Pili subunits"/>
    <property type="match status" value="1"/>
</dbReference>